<proteinExistence type="predicted"/>
<evidence type="ECO:0000256" key="1">
    <source>
        <dbReference type="SAM" id="MobiDB-lite"/>
    </source>
</evidence>
<protein>
    <submittedName>
        <fullName evidence="2">Uncharacterized protein</fullName>
    </submittedName>
</protein>
<evidence type="ECO:0000313" key="2">
    <source>
        <dbReference type="EMBL" id="MBX70600.1"/>
    </source>
</evidence>
<sequence>MSSTSTRQPMQNFNTHLYRAEPVVENFSLEGDLGSIINPVNSQMDVFQITKRYNLLDPSLFQRQTQHENNKKKLAEQHKEK</sequence>
<reference evidence="2" key="1">
    <citation type="submission" date="2018-02" db="EMBL/GenBank/DDBJ databases">
        <title>Rhizophora mucronata_Transcriptome.</title>
        <authorList>
            <person name="Meera S.P."/>
            <person name="Sreeshan A."/>
            <person name="Augustine A."/>
        </authorList>
    </citation>
    <scope>NUCLEOTIDE SEQUENCE</scope>
    <source>
        <tissue evidence="2">Leaf</tissue>
    </source>
</reference>
<dbReference type="AlphaFoldDB" id="A0A2P2QU99"/>
<feature type="region of interest" description="Disordered" evidence="1">
    <location>
        <begin position="60"/>
        <end position="81"/>
    </location>
</feature>
<dbReference type="EMBL" id="GGEC01090116">
    <property type="protein sequence ID" value="MBX70600.1"/>
    <property type="molecule type" value="Transcribed_RNA"/>
</dbReference>
<feature type="compositionally biased region" description="Basic and acidic residues" evidence="1">
    <location>
        <begin position="65"/>
        <end position="81"/>
    </location>
</feature>
<organism evidence="2">
    <name type="scientific">Rhizophora mucronata</name>
    <name type="common">Asiatic mangrove</name>
    <dbReference type="NCBI Taxonomy" id="61149"/>
    <lineage>
        <taxon>Eukaryota</taxon>
        <taxon>Viridiplantae</taxon>
        <taxon>Streptophyta</taxon>
        <taxon>Embryophyta</taxon>
        <taxon>Tracheophyta</taxon>
        <taxon>Spermatophyta</taxon>
        <taxon>Magnoliopsida</taxon>
        <taxon>eudicotyledons</taxon>
        <taxon>Gunneridae</taxon>
        <taxon>Pentapetalae</taxon>
        <taxon>rosids</taxon>
        <taxon>fabids</taxon>
        <taxon>Malpighiales</taxon>
        <taxon>Rhizophoraceae</taxon>
        <taxon>Rhizophora</taxon>
    </lineage>
</organism>
<accession>A0A2P2QU99</accession>
<name>A0A2P2QU99_RHIMU</name>